<evidence type="ECO:0000256" key="8">
    <source>
        <dbReference type="ARBA" id="ARBA00023065"/>
    </source>
</evidence>
<keyword evidence="4" id="KW-0138">CF(0)</keyword>
<dbReference type="Gene3D" id="1.20.120.220">
    <property type="entry name" value="ATP synthase, F0 complex, subunit A"/>
    <property type="match status" value="1"/>
</dbReference>
<gene>
    <name evidence="12" type="primary">ATP6</name>
</gene>
<keyword evidence="3" id="KW-0813">Transport</keyword>
<proteinExistence type="inferred from homology"/>
<comment type="similarity">
    <text evidence="2">Belongs to the ATPase A chain family.</text>
</comment>
<evidence type="ECO:0000256" key="10">
    <source>
        <dbReference type="ARBA" id="ARBA00023310"/>
    </source>
</evidence>
<dbReference type="EMBL" id="KF279407">
    <property type="protein sequence ID" value="AGV02180.1"/>
    <property type="molecule type" value="Genomic_DNA"/>
</dbReference>
<dbReference type="GO" id="GO:0045259">
    <property type="term" value="C:proton-transporting ATP synthase complex"/>
    <property type="evidence" value="ECO:0007669"/>
    <property type="project" value="UniProtKB-KW"/>
</dbReference>
<dbReference type="AlphaFoldDB" id="A0A067XZY0"/>
<protein>
    <submittedName>
        <fullName evidence="12">ATP synthase F0 subunit 6</fullName>
    </submittedName>
</protein>
<evidence type="ECO:0000256" key="2">
    <source>
        <dbReference type="ARBA" id="ARBA00006810"/>
    </source>
</evidence>
<evidence type="ECO:0000256" key="7">
    <source>
        <dbReference type="ARBA" id="ARBA00022989"/>
    </source>
</evidence>
<reference evidence="12" key="1">
    <citation type="submission" date="2013-06" db="EMBL/GenBank/DDBJ databases">
        <authorList>
            <person name="Ran J."/>
            <person name="Pin N."/>
        </authorList>
    </citation>
    <scope>NUCLEOTIDE SEQUENCE</scope>
    <source>
        <strain evidence="12">Sichuan Xichang</strain>
    </source>
</reference>
<feature type="transmembrane region" description="Helical" evidence="11">
    <location>
        <begin position="26"/>
        <end position="45"/>
    </location>
</feature>
<keyword evidence="8" id="KW-0406">Ion transport</keyword>
<comment type="subcellular location">
    <subcellularLocation>
        <location evidence="1">Membrane</location>
        <topology evidence="1">Multi-pass membrane protein</topology>
    </subcellularLocation>
</comment>
<evidence type="ECO:0000256" key="5">
    <source>
        <dbReference type="ARBA" id="ARBA00022692"/>
    </source>
</evidence>
<keyword evidence="6" id="KW-0375">Hydrogen ion transport</keyword>
<dbReference type="InterPro" id="IPR035908">
    <property type="entry name" value="F0_ATP_A_sf"/>
</dbReference>
<evidence type="ECO:0000256" key="3">
    <source>
        <dbReference type="ARBA" id="ARBA00022448"/>
    </source>
</evidence>
<evidence type="ECO:0000313" key="12">
    <source>
        <dbReference type="EMBL" id="AGV02180.1"/>
    </source>
</evidence>
<keyword evidence="10" id="KW-0066">ATP synthesis</keyword>
<keyword evidence="9 11" id="KW-0472">Membrane</keyword>
<feature type="transmembrane region" description="Helical" evidence="11">
    <location>
        <begin position="138"/>
        <end position="162"/>
    </location>
</feature>
<geneLocation type="mitochondrion" evidence="12"/>
<dbReference type="GO" id="GO:0006754">
    <property type="term" value="P:ATP biosynthetic process"/>
    <property type="evidence" value="ECO:0007669"/>
    <property type="project" value="UniProtKB-KW"/>
</dbReference>
<evidence type="ECO:0000256" key="4">
    <source>
        <dbReference type="ARBA" id="ARBA00022547"/>
    </source>
</evidence>
<accession>A0A067XZY0</accession>
<feature type="transmembrane region" description="Helical" evidence="11">
    <location>
        <begin position="111"/>
        <end position="132"/>
    </location>
</feature>
<dbReference type="SUPFAM" id="SSF81336">
    <property type="entry name" value="F1F0 ATP synthase subunit A"/>
    <property type="match status" value="1"/>
</dbReference>
<keyword evidence="7 11" id="KW-1133">Transmembrane helix</keyword>
<evidence type="ECO:0000256" key="6">
    <source>
        <dbReference type="ARBA" id="ARBA00022781"/>
    </source>
</evidence>
<dbReference type="GO" id="GO:1902600">
    <property type="term" value="P:proton transmembrane transport"/>
    <property type="evidence" value="ECO:0007669"/>
    <property type="project" value="UniProtKB-KW"/>
</dbReference>
<organism evidence="12">
    <name type="scientific">Schistosoma japonicum</name>
    <name type="common">Blood fluke</name>
    <dbReference type="NCBI Taxonomy" id="6182"/>
    <lineage>
        <taxon>Eukaryota</taxon>
        <taxon>Metazoa</taxon>
        <taxon>Spiralia</taxon>
        <taxon>Lophotrochozoa</taxon>
        <taxon>Platyhelminthes</taxon>
        <taxon>Trematoda</taxon>
        <taxon>Digenea</taxon>
        <taxon>Strigeidida</taxon>
        <taxon>Schistosomatoidea</taxon>
        <taxon>Schistosomatidae</taxon>
        <taxon>Schistosoma</taxon>
    </lineage>
</organism>
<evidence type="ECO:0000256" key="9">
    <source>
        <dbReference type="ARBA" id="ARBA00023136"/>
    </source>
</evidence>
<evidence type="ECO:0000256" key="1">
    <source>
        <dbReference type="ARBA" id="ARBA00004141"/>
    </source>
</evidence>
<keyword evidence="12" id="KW-0496">Mitochondrion</keyword>
<evidence type="ECO:0000256" key="11">
    <source>
        <dbReference type="SAM" id="Phobius"/>
    </source>
</evidence>
<sequence>MLSGLWFTSFLVKLSSYLKVMKIEMWYSLSLFILIFVFAIVRFPYVYGMFDYGLCLIVLITPLFISLFFSRLFCAFGLFVSSFIPVGCPIYLAPFVCIIELISFIIRPVVLLVRPFVNISAGVYFGVFVGNLCFAINYFIFVIFFVLFVYEIFVALMHWFIVQEILKFSVDH</sequence>
<feature type="transmembrane region" description="Helical" evidence="11">
    <location>
        <begin position="52"/>
        <end position="69"/>
    </location>
</feature>
<keyword evidence="5 11" id="KW-0812">Transmembrane</keyword>
<name>A0A067XZY0_SCHJA</name>